<evidence type="ECO:0000256" key="2">
    <source>
        <dbReference type="SAM" id="Phobius"/>
    </source>
</evidence>
<gene>
    <name evidence="3" type="ORF">ACFPIJ_38595</name>
</gene>
<evidence type="ECO:0000256" key="1">
    <source>
        <dbReference type="SAM" id="MobiDB-lite"/>
    </source>
</evidence>
<feature type="region of interest" description="Disordered" evidence="1">
    <location>
        <begin position="300"/>
        <end position="372"/>
    </location>
</feature>
<evidence type="ECO:0008006" key="5">
    <source>
        <dbReference type="Google" id="ProtNLM"/>
    </source>
</evidence>
<name>A0ABV9W983_9ACTN</name>
<feature type="compositionally biased region" description="Low complexity" evidence="1">
    <location>
        <begin position="331"/>
        <end position="364"/>
    </location>
</feature>
<keyword evidence="4" id="KW-1185">Reference proteome</keyword>
<feature type="transmembrane region" description="Helical" evidence="2">
    <location>
        <begin position="216"/>
        <end position="236"/>
    </location>
</feature>
<keyword evidence="2" id="KW-1133">Transmembrane helix</keyword>
<keyword evidence="2" id="KW-0812">Transmembrane</keyword>
<feature type="transmembrane region" description="Helical" evidence="2">
    <location>
        <begin position="20"/>
        <end position="44"/>
    </location>
</feature>
<sequence length="372" mass="38765">MSASPPTSRPTGGVVAPLRVTGPLAVSAALVVLSALWFGVGLVYQPPALLGWSALLVSIPVAAVSSWRAGGAPGGDQARTFWRHVSVGLVLVGCGAMSNARDNLIGTDRNQHVSGFTSAVYLSGLLVMMIGLLRIPGTRRTGGAWTRFGLDIATVIVTTLTFAWHLVYPRWETWFAGSAGDTWSALTVVGGGFICVFAFIKVAFTGTGPIDRRALHLLALTGAVGAGGGSLAPLLASRPHLNTAHLILPAACLVLCLAADRQLRAASLAPVPDRLPGRKLSTMPYAAVVATGGLLLLSSIQDSPGQRRRRGRRDHRHRARRRPADHRAARQRGPAAAARRAAAGQRPAGQAAGLAGPRPALVPAQTRTPGQP</sequence>
<dbReference type="EMBL" id="JBHSIU010000054">
    <property type="protein sequence ID" value="MFC5003721.1"/>
    <property type="molecule type" value="Genomic_DNA"/>
</dbReference>
<feature type="compositionally biased region" description="Basic residues" evidence="1">
    <location>
        <begin position="306"/>
        <end position="324"/>
    </location>
</feature>
<reference evidence="4" key="1">
    <citation type="journal article" date="2019" name="Int. J. Syst. Evol. Microbiol.">
        <title>The Global Catalogue of Microorganisms (GCM) 10K type strain sequencing project: providing services to taxonomists for standard genome sequencing and annotation.</title>
        <authorList>
            <consortium name="The Broad Institute Genomics Platform"/>
            <consortium name="The Broad Institute Genome Sequencing Center for Infectious Disease"/>
            <person name="Wu L."/>
            <person name="Ma J."/>
        </authorList>
    </citation>
    <scope>NUCLEOTIDE SEQUENCE [LARGE SCALE GENOMIC DNA]</scope>
    <source>
        <strain evidence="4">CGMCC 4.7152</strain>
    </source>
</reference>
<keyword evidence="2" id="KW-0472">Membrane</keyword>
<feature type="transmembrane region" description="Helical" evidence="2">
    <location>
        <begin position="148"/>
        <end position="168"/>
    </location>
</feature>
<feature type="transmembrane region" description="Helical" evidence="2">
    <location>
        <begin position="183"/>
        <end position="204"/>
    </location>
</feature>
<feature type="transmembrane region" description="Helical" evidence="2">
    <location>
        <begin position="50"/>
        <end position="69"/>
    </location>
</feature>
<comment type="caution">
    <text evidence="3">The sequence shown here is derived from an EMBL/GenBank/DDBJ whole genome shotgun (WGS) entry which is preliminary data.</text>
</comment>
<feature type="transmembrane region" description="Helical" evidence="2">
    <location>
        <begin position="118"/>
        <end position="136"/>
    </location>
</feature>
<feature type="transmembrane region" description="Helical" evidence="2">
    <location>
        <begin position="280"/>
        <end position="300"/>
    </location>
</feature>
<evidence type="ECO:0000313" key="3">
    <source>
        <dbReference type="EMBL" id="MFC5003721.1"/>
    </source>
</evidence>
<proteinExistence type="predicted"/>
<protein>
    <recommendedName>
        <fullName evidence="5">Integral membrane protein</fullName>
    </recommendedName>
</protein>
<evidence type="ECO:0000313" key="4">
    <source>
        <dbReference type="Proteomes" id="UP001595912"/>
    </source>
</evidence>
<organism evidence="3 4">
    <name type="scientific">Dactylosporangium cerinum</name>
    <dbReference type="NCBI Taxonomy" id="1434730"/>
    <lineage>
        <taxon>Bacteria</taxon>
        <taxon>Bacillati</taxon>
        <taxon>Actinomycetota</taxon>
        <taxon>Actinomycetes</taxon>
        <taxon>Micromonosporales</taxon>
        <taxon>Micromonosporaceae</taxon>
        <taxon>Dactylosporangium</taxon>
    </lineage>
</organism>
<dbReference type="RefSeq" id="WP_380122947.1">
    <property type="nucleotide sequence ID" value="NZ_JBHSIU010000054.1"/>
</dbReference>
<dbReference type="Proteomes" id="UP001595912">
    <property type="component" value="Unassembled WGS sequence"/>
</dbReference>
<accession>A0ABV9W983</accession>